<feature type="transmembrane region" description="Helical" evidence="1">
    <location>
        <begin position="57"/>
        <end position="77"/>
    </location>
</feature>
<protein>
    <recommendedName>
        <fullName evidence="4">DUF1707 domain-containing protein</fullName>
    </recommendedName>
</protein>
<comment type="caution">
    <text evidence="2">The sequence shown here is derived from an EMBL/GenBank/DDBJ whole genome shotgun (WGS) entry which is preliminary data.</text>
</comment>
<dbReference type="Proteomes" id="UP001225356">
    <property type="component" value="Unassembled WGS sequence"/>
</dbReference>
<reference evidence="2 3" key="1">
    <citation type="submission" date="2023-07" db="EMBL/GenBank/DDBJ databases">
        <title>Sequencing the genomes of 1000 actinobacteria strains.</title>
        <authorList>
            <person name="Klenk H.-P."/>
        </authorList>
    </citation>
    <scope>NUCLEOTIDE SEQUENCE [LARGE SCALE GENOMIC DNA]</scope>
    <source>
        <strain evidence="2 3">DSM 46740</strain>
    </source>
</reference>
<keyword evidence="1" id="KW-0472">Membrane</keyword>
<gene>
    <name evidence="2" type="ORF">J2853_001509</name>
</gene>
<feature type="transmembrane region" description="Helical" evidence="1">
    <location>
        <begin position="129"/>
        <end position="146"/>
    </location>
</feature>
<accession>A0ABT9Q7K6</accession>
<keyword evidence="1" id="KW-0812">Transmembrane</keyword>
<feature type="transmembrane region" description="Helical" evidence="1">
    <location>
        <begin position="158"/>
        <end position="178"/>
    </location>
</feature>
<name>A0ABT9Q7K6_9ACTN</name>
<evidence type="ECO:0008006" key="4">
    <source>
        <dbReference type="Google" id="ProtNLM"/>
    </source>
</evidence>
<sequence>MSDAAGRRKIRELLEDLKDTTPEERREVVRAYHAGVIAEGRSRPVPRWLERTPVRRSLAVLVAAPVVAGAVAAFMTVSIPSSVIGLAGIAVYLASWLLLRRATRQLAEVPDSALDEREVVERAEATRTAYVLLIWLMFLLTVTAVADSRWIDLEWEPLLLGALMTATGLPMAVAAWRWRDLDDE</sequence>
<keyword evidence="3" id="KW-1185">Reference proteome</keyword>
<organism evidence="2 3">
    <name type="scientific">Streptosporangium lutulentum</name>
    <dbReference type="NCBI Taxonomy" id="1461250"/>
    <lineage>
        <taxon>Bacteria</taxon>
        <taxon>Bacillati</taxon>
        <taxon>Actinomycetota</taxon>
        <taxon>Actinomycetes</taxon>
        <taxon>Streptosporangiales</taxon>
        <taxon>Streptosporangiaceae</taxon>
        <taxon>Streptosporangium</taxon>
    </lineage>
</organism>
<evidence type="ECO:0000256" key="1">
    <source>
        <dbReference type="SAM" id="Phobius"/>
    </source>
</evidence>
<feature type="transmembrane region" description="Helical" evidence="1">
    <location>
        <begin position="83"/>
        <end position="99"/>
    </location>
</feature>
<proteinExistence type="predicted"/>
<keyword evidence="1" id="KW-1133">Transmembrane helix</keyword>
<evidence type="ECO:0000313" key="3">
    <source>
        <dbReference type="Proteomes" id="UP001225356"/>
    </source>
</evidence>
<dbReference type="RefSeq" id="WP_307556221.1">
    <property type="nucleotide sequence ID" value="NZ_JAUSQU010000001.1"/>
</dbReference>
<dbReference type="EMBL" id="JAUSQU010000001">
    <property type="protein sequence ID" value="MDP9842298.1"/>
    <property type="molecule type" value="Genomic_DNA"/>
</dbReference>
<evidence type="ECO:0000313" key="2">
    <source>
        <dbReference type="EMBL" id="MDP9842298.1"/>
    </source>
</evidence>